<accession>A0A318T9R6</accession>
<dbReference type="OrthoDB" id="9804822at2"/>
<dbReference type="InterPro" id="IPR001123">
    <property type="entry name" value="LeuE-type"/>
</dbReference>
<evidence type="ECO:0000313" key="8">
    <source>
        <dbReference type="Proteomes" id="UP000247454"/>
    </source>
</evidence>
<keyword evidence="5 6" id="KW-0472">Membrane</keyword>
<dbReference type="PANTHER" id="PTHR30086">
    <property type="entry name" value="ARGININE EXPORTER PROTEIN ARGO"/>
    <property type="match status" value="1"/>
</dbReference>
<dbReference type="GO" id="GO:0015171">
    <property type="term" value="F:amino acid transmembrane transporter activity"/>
    <property type="evidence" value="ECO:0007669"/>
    <property type="project" value="TreeGrafter"/>
</dbReference>
<feature type="transmembrane region" description="Helical" evidence="6">
    <location>
        <begin position="111"/>
        <end position="132"/>
    </location>
</feature>
<evidence type="ECO:0000256" key="4">
    <source>
        <dbReference type="ARBA" id="ARBA00022989"/>
    </source>
</evidence>
<gene>
    <name evidence="7" type="ORF">C7477_10169</name>
</gene>
<evidence type="ECO:0000256" key="6">
    <source>
        <dbReference type="SAM" id="Phobius"/>
    </source>
</evidence>
<keyword evidence="2" id="KW-1003">Cell membrane</keyword>
<dbReference type="Proteomes" id="UP000247454">
    <property type="component" value="Unassembled WGS sequence"/>
</dbReference>
<feature type="transmembrane region" description="Helical" evidence="6">
    <location>
        <begin position="70"/>
        <end position="91"/>
    </location>
</feature>
<comment type="subcellular location">
    <subcellularLocation>
        <location evidence="1">Cell membrane</location>
        <topology evidence="1">Multi-pass membrane protein</topology>
    </subcellularLocation>
</comment>
<proteinExistence type="predicted"/>
<dbReference type="Pfam" id="PF01810">
    <property type="entry name" value="LysE"/>
    <property type="match status" value="1"/>
</dbReference>
<dbReference type="EMBL" id="QJTF01000001">
    <property type="protein sequence ID" value="PYE90397.1"/>
    <property type="molecule type" value="Genomic_DNA"/>
</dbReference>
<evidence type="ECO:0000256" key="2">
    <source>
        <dbReference type="ARBA" id="ARBA00022475"/>
    </source>
</evidence>
<keyword evidence="4 6" id="KW-1133">Transmembrane helix</keyword>
<evidence type="ECO:0000313" key="7">
    <source>
        <dbReference type="EMBL" id="PYE90397.1"/>
    </source>
</evidence>
<dbReference type="GO" id="GO:0005886">
    <property type="term" value="C:plasma membrane"/>
    <property type="evidence" value="ECO:0007669"/>
    <property type="project" value="UniProtKB-SubCell"/>
</dbReference>
<sequence length="204" mass="21826">MTIASLLIFAGALLVAAGSPGPSIGALVARVISRGYKDVLPFLLAMWIGEAIWLSFAVWGLAVVAQTFHLVFTIIKYAGVAYLLFLAWKMWTAPVEVHDGALPKENSAGKLFVTGLAVTLGNPKIMMFYMALLPTIIDLGHVTVLGWAELIAVMVLVLITVDVFWIALAAQAKRFLRSARAMRIANRSSATVMAGAAAAIATRQ</sequence>
<evidence type="ECO:0000256" key="1">
    <source>
        <dbReference type="ARBA" id="ARBA00004651"/>
    </source>
</evidence>
<name>A0A318T9R6_9HYPH</name>
<feature type="transmembrane region" description="Helical" evidence="6">
    <location>
        <begin position="144"/>
        <end position="168"/>
    </location>
</feature>
<keyword evidence="3 6" id="KW-0812">Transmembrane</keyword>
<evidence type="ECO:0000256" key="3">
    <source>
        <dbReference type="ARBA" id="ARBA00022692"/>
    </source>
</evidence>
<feature type="transmembrane region" description="Helical" evidence="6">
    <location>
        <begin position="41"/>
        <end position="63"/>
    </location>
</feature>
<dbReference type="RefSeq" id="WP_110747443.1">
    <property type="nucleotide sequence ID" value="NZ_QJTF01000001.1"/>
</dbReference>
<keyword evidence="8" id="KW-1185">Reference proteome</keyword>
<dbReference type="AlphaFoldDB" id="A0A318T9R6"/>
<reference evidence="7 8" key="1">
    <citation type="submission" date="2018-06" db="EMBL/GenBank/DDBJ databases">
        <title>Genomic Encyclopedia of Type Strains, Phase III (KMG-III): the genomes of soil and plant-associated and newly described type strains.</title>
        <authorList>
            <person name="Whitman W."/>
        </authorList>
    </citation>
    <scope>NUCLEOTIDE SEQUENCE [LARGE SCALE GENOMIC DNA]</scope>
    <source>
        <strain evidence="7 8">ORS 1419</strain>
    </source>
</reference>
<comment type="caution">
    <text evidence="7">The sequence shown here is derived from an EMBL/GenBank/DDBJ whole genome shotgun (WGS) entry which is preliminary data.</text>
</comment>
<organism evidence="7 8">
    <name type="scientific">Phyllobacterium leguminum</name>
    <dbReference type="NCBI Taxonomy" id="314237"/>
    <lineage>
        <taxon>Bacteria</taxon>
        <taxon>Pseudomonadati</taxon>
        <taxon>Pseudomonadota</taxon>
        <taxon>Alphaproteobacteria</taxon>
        <taxon>Hyphomicrobiales</taxon>
        <taxon>Phyllobacteriaceae</taxon>
        <taxon>Phyllobacterium</taxon>
    </lineage>
</organism>
<dbReference type="PANTHER" id="PTHR30086:SF20">
    <property type="entry name" value="ARGININE EXPORTER PROTEIN ARGO-RELATED"/>
    <property type="match status" value="1"/>
</dbReference>
<evidence type="ECO:0000256" key="5">
    <source>
        <dbReference type="ARBA" id="ARBA00023136"/>
    </source>
</evidence>
<protein>
    <submittedName>
        <fullName evidence="7">Threonine/homoserine/homoserine lactone efflux protein</fullName>
    </submittedName>
</protein>